<organism evidence="1 2">
    <name type="scientific">Polychaeton citri CBS 116435</name>
    <dbReference type="NCBI Taxonomy" id="1314669"/>
    <lineage>
        <taxon>Eukaryota</taxon>
        <taxon>Fungi</taxon>
        <taxon>Dikarya</taxon>
        <taxon>Ascomycota</taxon>
        <taxon>Pezizomycotina</taxon>
        <taxon>Dothideomycetes</taxon>
        <taxon>Dothideomycetidae</taxon>
        <taxon>Capnodiales</taxon>
        <taxon>Capnodiaceae</taxon>
        <taxon>Polychaeton</taxon>
    </lineage>
</organism>
<proteinExistence type="predicted"/>
<keyword evidence="2" id="KW-1185">Reference proteome</keyword>
<dbReference type="EMBL" id="MU003765">
    <property type="protein sequence ID" value="KAF2726085.1"/>
    <property type="molecule type" value="Genomic_DNA"/>
</dbReference>
<dbReference type="Proteomes" id="UP000799441">
    <property type="component" value="Unassembled WGS sequence"/>
</dbReference>
<accession>A0A9P4QHX6</accession>
<sequence length="98" mass="10763">MLRHVFCKVRDGPSRPVVATWVIQVGSITFVFGEDHSSMHSGVSLSCTDSNAIVTRVRTPLQLGLRQAQCLRDICLLCWKMLDTLESSTASTILVTVA</sequence>
<evidence type="ECO:0000313" key="2">
    <source>
        <dbReference type="Proteomes" id="UP000799441"/>
    </source>
</evidence>
<evidence type="ECO:0000313" key="1">
    <source>
        <dbReference type="EMBL" id="KAF2726085.1"/>
    </source>
</evidence>
<comment type="caution">
    <text evidence="1">The sequence shown here is derived from an EMBL/GenBank/DDBJ whole genome shotgun (WGS) entry which is preliminary data.</text>
</comment>
<protein>
    <submittedName>
        <fullName evidence="1">Uncharacterized protein</fullName>
    </submittedName>
</protein>
<reference evidence="1" key="1">
    <citation type="journal article" date="2020" name="Stud. Mycol.">
        <title>101 Dothideomycetes genomes: a test case for predicting lifestyles and emergence of pathogens.</title>
        <authorList>
            <person name="Haridas S."/>
            <person name="Albert R."/>
            <person name="Binder M."/>
            <person name="Bloem J."/>
            <person name="Labutti K."/>
            <person name="Salamov A."/>
            <person name="Andreopoulos B."/>
            <person name="Baker S."/>
            <person name="Barry K."/>
            <person name="Bills G."/>
            <person name="Bluhm B."/>
            <person name="Cannon C."/>
            <person name="Castanera R."/>
            <person name="Culley D."/>
            <person name="Daum C."/>
            <person name="Ezra D."/>
            <person name="Gonzalez J."/>
            <person name="Henrissat B."/>
            <person name="Kuo A."/>
            <person name="Liang C."/>
            <person name="Lipzen A."/>
            <person name="Lutzoni F."/>
            <person name="Magnuson J."/>
            <person name="Mondo S."/>
            <person name="Nolan M."/>
            <person name="Ohm R."/>
            <person name="Pangilinan J."/>
            <person name="Park H.-J."/>
            <person name="Ramirez L."/>
            <person name="Alfaro M."/>
            <person name="Sun H."/>
            <person name="Tritt A."/>
            <person name="Yoshinaga Y."/>
            <person name="Zwiers L.-H."/>
            <person name="Turgeon B."/>
            <person name="Goodwin S."/>
            <person name="Spatafora J."/>
            <person name="Crous P."/>
            <person name="Grigoriev I."/>
        </authorList>
    </citation>
    <scope>NUCLEOTIDE SEQUENCE</scope>
    <source>
        <strain evidence="1">CBS 116435</strain>
    </source>
</reference>
<gene>
    <name evidence="1" type="ORF">K431DRAFT_740</name>
</gene>
<name>A0A9P4QHX6_9PEZI</name>
<dbReference type="AlphaFoldDB" id="A0A9P4QHX6"/>